<reference evidence="1" key="1">
    <citation type="submission" date="2020-04" db="EMBL/GenBank/DDBJ databases">
        <authorList>
            <person name="Chiriac C."/>
            <person name="Salcher M."/>
            <person name="Ghai R."/>
            <person name="Kavagutti S V."/>
        </authorList>
    </citation>
    <scope>NUCLEOTIDE SEQUENCE</scope>
</reference>
<protein>
    <submittedName>
        <fullName evidence="1">Uncharacterized protein</fullName>
    </submittedName>
</protein>
<dbReference type="EMBL" id="LR796247">
    <property type="protein sequence ID" value="CAB4131708.1"/>
    <property type="molecule type" value="Genomic_DNA"/>
</dbReference>
<proteinExistence type="predicted"/>
<sequence>MNLEGGEIYKKFMDEGKLMQFMVKHQKSLQYEIDYLKTQLKDHDTGHIRTAISVLEERVAEIQKYIDSVHDMIIRAQAVLG</sequence>
<organism evidence="1">
    <name type="scientific">uncultured Caudovirales phage</name>
    <dbReference type="NCBI Taxonomy" id="2100421"/>
    <lineage>
        <taxon>Viruses</taxon>
        <taxon>Duplodnaviria</taxon>
        <taxon>Heunggongvirae</taxon>
        <taxon>Uroviricota</taxon>
        <taxon>Caudoviricetes</taxon>
        <taxon>Peduoviridae</taxon>
        <taxon>Maltschvirus</taxon>
        <taxon>Maltschvirus maltsch</taxon>
    </lineage>
</organism>
<gene>
    <name evidence="1" type="ORF">UFOVP132_221</name>
</gene>
<evidence type="ECO:0000313" key="1">
    <source>
        <dbReference type="EMBL" id="CAB4131708.1"/>
    </source>
</evidence>
<accession>A0A6J5LAQ9</accession>
<name>A0A6J5LAQ9_9CAUD</name>